<sequence>MQTARGGGPRQEREVPQIGGQLDDERCKEVISFMNQSSDGKIIIQKMKDTFEYRQPLIHNPDESHTVLSVFPRLLDTKGLIHQDFSLLFGPETSAKLLGKWHTVYKCKVIREAESLTNTTVLQSLLRSARNQHDDGCPEWDSDIASFYSCISYHLSLLKRKHRRSVQSCRSQDEHIENQEGHQQPYLLVSGTCKQAISMYYIVIDKKLIPCQGTKSMAAVDELFKVHFVFSVSYDAALNNMYTFLQTTVYGVDVDATKESPKVKELRAKLNRS</sequence>
<organism evidence="2 3">
    <name type="scientific">Crenichthys baileyi</name>
    <name type="common">White River springfish</name>
    <dbReference type="NCBI Taxonomy" id="28760"/>
    <lineage>
        <taxon>Eukaryota</taxon>
        <taxon>Metazoa</taxon>
        <taxon>Chordata</taxon>
        <taxon>Craniata</taxon>
        <taxon>Vertebrata</taxon>
        <taxon>Euteleostomi</taxon>
        <taxon>Actinopterygii</taxon>
        <taxon>Neopterygii</taxon>
        <taxon>Teleostei</taxon>
        <taxon>Neoteleostei</taxon>
        <taxon>Acanthomorphata</taxon>
        <taxon>Ovalentaria</taxon>
        <taxon>Atherinomorphae</taxon>
        <taxon>Cyprinodontiformes</taxon>
        <taxon>Goodeidae</taxon>
        <taxon>Crenichthys</taxon>
    </lineage>
</organism>
<dbReference type="PANTHER" id="PTHR31025">
    <property type="entry name" value="SI:CH211-196P9.1-RELATED"/>
    <property type="match status" value="1"/>
</dbReference>
<dbReference type="PANTHER" id="PTHR31025:SF29">
    <property type="entry name" value="SI:CH211-196P9.1"/>
    <property type="match status" value="1"/>
</dbReference>
<dbReference type="Proteomes" id="UP001311232">
    <property type="component" value="Unassembled WGS sequence"/>
</dbReference>
<dbReference type="AlphaFoldDB" id="A0AAV9SPS8"/>
<gene>
    <name evidence="2" type="ORF">CRENBAI_016431</name>
</gene>
<evidence type="ECO:0000313" key="2">
    <source>
        <dbReference type="EMBL" id="KAK5623292.1"/>
    </source>
</evidence>
<reference evidence="2 3" key="1">
    <citation type="submission" date="2021-06" db="EMBL/GenBank/DDBJ databases">
        <authorList>
            <person name="Palmer J.M."/>
        </authorList>
    </citation>
    <scope>NUCLEOTIDE SEQUENCE [LARGE SCALE GENOMIC DNA]</scope>
    <source>
        <strain evidence="2 3">MEX-2019</strain>
        <tissue evidence="2">Muscle</tissue>
    </source>
</reference>
<dbReference type="EMBL" id="JAHHUM010000037">
    <property type="protein sequence ID" value="KAK5623292.1"/>
    <property type="molecule type" value="Genomic_DNA"/>
</dbReference>
<protein>
    <submittedName>
        <fullName evidence="2">Uncharacterized protein</fullName>
    </submittedName>
</protein>
<feature type="region of interest" description="Disordered" evidence="1">
    <location>
        <begin position="1"/>
        <end position="20"/>
    </location>
</feature>
<evidence type="ECO:0000256" key="1">
    <source>
        <dbReference type="SAM" id="MobiDB-lite"/>
    </source>
</evidence>
<evidence type="ECO:0000313" key="3">
    <source>
        <dbReference type="Proteomes" id="UP001311232"/>
    </source>
</evidence>
<comment type="caution">
    <text evidence="2">The sequence shown here is derived from an EMBL/GenBank/DDBJ whole genome shotgun (WGS) entry which is preliminary data.</text>
</comment>
<name>A0AAV9SPS8_9TELE</name>
<proteinExistence type="predicted"/>
<accession>A0AAV9SPS8</accession>
<keyword evidence="3" id="KW-1185">Reference proteome</keyword>